<gene>
    <name evidence="1" type="ORF">NCTC13316_01572</name>
</gene>
<protein>
    <submittedName>
        <fullName evidence="1">Uncharacterized protein</fullName>
    </submittedName>
</protein>
<dbReference type="Proteomes" id="UP000254794">
    <property type="component" value="Unassembled WGS sequence"/>
</dbReference>
<evidence type="ECO:0000313" key="1">
    <source>
        <dbReference type="EMBL" id="STX51477.1"/>
    </source>
</evidence>
<evidence type="ECO:0000313" key="2">
    <source>
        <dbReference type="Proteomes" id="UP000254794"/>
    </source>
</evidence>
<sequence length="151" mass="17238">MKFFTNTIESRYYTENIPKEYSFIILQENGSVIGAGRCKANDEEDNSFLAPKDNIIPNTKDNTTHAFIILEGKYKNNIPVQILLIRGFIGKDSGHTGIFNLSNTTPFKKIYQAYNITIENFASAYKLSGECSSEILVEMMKNMLSHCLKWY</sequence>
<dbReference type="RefSeq" id="WP_115331111.1">
    <property type="nucleotide sequence ID" value="NZ_CAAAHP010000001.1"/>
</dbReference>
<accession>A0A378JK75</accession>
<organism evidence="1 2">
    <name type="scientific">Legionella busanensis</name>
    <dbReference type="NCBI Taxonomy" id="190655"/>
    <lineage>
        <taxon>Bacteria</taxon>
        <taxon>Pseudomonadati</taxon>
        <taxon>Pseudomonadota</taxon>
        <taxon>Gammaproteobacteria</taxon>
        <taxon>Legionellales</taxon>
        <taxon>Legionellaceae</taxon>
        <taxon>Legionella</taxon>
    </lineage>
</organism>
<dbReference type="OrthoDB" id="5654429at2"/>
<proteinExistence type="predicted"/>
<dbReference type="AlphaFoldDB" id="A0A378JK75"/>
<name>A0A378JK75_9GAMM</name>
<reference evidence="1 2" key="1">
    <citation type="submission" date="2018-06" db="EMBL/GenBank/DDBJ databases">
        <authorList>
            <consortium name="Pathogen Informatics"/>
            <person name="Doyle S."/>
        </authorList>
    </citation>
    <scope>NUCLEOTIDE SEQUENCE [LARGE SCALE GENOMIC DNA]</scope>
    <source>
        <strain evidence="1 2">NCTC13316</strain>
    </source>
</reference>
<dbReference type="EMBL" id="UGOD01000001">
    <property type="protein sequence ID" value="STX51477.1"/>
    <property type="molecule type" value="Genomic_DNA"/>
</dbReference>
<keyword evidence="2" id="KW-1185">Reference proteome</keyword>